<evidence type="ECO:0000313" key="3">
    <source>
        <dbReference type="Proteomes" id="UP000612282"/>
    </source>
</evidence>
<comment type="caution">
    <text evidence="2">The sequence shown here is derived from an EMBL/GenBank/DDBJ whole genome shotgun (WGS) entry which is preliminary data.</text>
</comment>
<dbReference type="EMBL" id="BOMG01000108">
    <property type="protein sequence ID" value="GID60485.1"/>
    <property type="molecule type" value="Genomic_DNA"/>
</dbReference>
<evidence type="ECO:0000313" key="2">
    <source>
        <dbReference type="EMBL" id="GID60485.1"/>
    </source>
</evidence>
<dbReference type="PANTHER" id="PTHR35908:SF1">
    <property type="entry name" value="CONSERVED PROTEIN"/>
    <property type="match status" value="1"/>
</dbReference>
<dbReference type="Proteomes" id="UP000612282">
    <property type="component" value="Unassembled WGS sequence"/>
</dbReference>
<accession>A0ABQ3XPT2</accession>
<evidence type="ECO:0000259" key="1">
    <source>
        <dbReference type="PROSITE" id="PS51819"/>
    </source>
</evidence>
<dbReference type="InterPro" id="IPR029068">
    <property type="entry name" value="Glyas_Bleomycin-R_OHBP_Dase"/>
</dbReference>
<feature type="domain" description="VOC" evidence="1">
    <location>
        <begin position="21"/>
        <end position="142"/>
    </location>
</feature>
<organism evidence="2 3">
    <name type="scientific">Actinoplanes couchii</name>
    <dbReference type="NCBI Taxonomy" id="403638"/>
    <lineage>
        <taxon>Bacteria</taxon>
        <taxon>Bacillati</taxon>
        <taxon>Actinomycetota</taxon>
        <taxon>Actinomycetes</taxon>
        <taxon>Micromonosporales</taxon>
        <taxon>Micromonosporaceae</taxon>
        <taxon>Actinoplanes</taxon>
    </lineage>
</organism>
<dbReference type="InterPro" id="IPR037523">
    <property type="entry name" value="VOC_core"/>
</dbReference>
<name>A0ABQ3XPT2_9ACTN</name>
<dbReference type="Gene3D" id="3.10.180.10">
    <property type="entry name" value="2,3-Dihydroxybiphenyl 1,2-Dioxygenase, domain 1"/>
    <property type="match status" value="1"/>
</dbReference>
<protein>
    <recommendedName>
        <fullName evidence="1">VOC domain-containing protein</fullName>
    </recommendedName>
</protein>
<proteinExistence type="predicted"/>
<dbReference type="Pfam" id="PF18029">
    <property type="entry name" value="Glyoxalase_6"/>
    <property type="match status" value="1"/>
</dbReference>
<dbReference type="InterPro" id="IPR041581">
    <property type="entry name" value="Glyoxalase_6"/>
</dbReference>
<gene>
    <name evidence="2" type="ORF">Aco03nite_088890</name>
</gene>
<reference evidence="2 3" key="1">
    <citation type="submission" date="2021-01" db="EMBL/GenBank/DDBJ databases">
        <title>Whole genome shotgun sequence of Actinoplanes couchii NBRC 106145.</title>
        <authorList>
            <person name="Komaki H."/>
            <person name="Tamura T."/>
        </authorList>
    </citation>
    <scope>NUCLEOTIDE SEQUENCE [LARGE SCALE GENOMIC DNA]</scope>
    <source>
        <strain evidence="2 3">NBRC 106145</strain>
    </source>
</reference>
<dbReference type="SUPFAM" id="SSF54593">
    <property type="entry name" value="Glyoxalase/Bleomycin resistance protein/Dihydroxybiphenyl dioxygenase"/>
    <property type="match status" value="1"/>
</dbReference>
<dbReference type="PROSITE" id="PS51819">
    <property type="entry name" value="VOC"/>
    <property type="match status" value="1"/>
</dbReference>
<dbReference type="PANTHER" id="PTHR35908">
    <property type="entry name" value="HYPOTHETICAL FUSION PROTEIN"/>
    <property type="match status" value="1"/>
</dbReference>
<sequence length="153" mass="16765">MIGVSGAWRAGSGISIGGMTVIAQISLGVADAERAGRFWCRALNYVRRAPRYSGDEWIVIEPRPGDPGAPIAMDLSESPIQEQPRIHFDLDAGEVELDVEVQRLVSLGAKHVDWPHYPEPSDEPPFVVLADTEGNRFCVSGRRLLEKDDELAA</sequence>
<keyword evidence="3" id="KW-1185">Reference proteome</keyword>